<dbReference type="InterPro" id="IPR029068">
    <property type="entry name" value="Glyas_Bleomycin-R_OHBP_Dase"/>
</dbReference>
<dbReference type="InterPro" id="IPR004360">
    <property type="entry name" value="Glyas_Fos-R_dOase_dom"/>
</dbReference>
<dbReference type="PROSITE" id="PS51819">
    <property type="entry name" value="VOC"/>
    <property type="match status" value="1"/>
</dbReference>
<dbReference type="Gene3D" id="3.10.180.10">
    <property type="entry name" value="2,3-Dihydroxybiphenyl 1,2-Dioxygenase, domain 1"/>
    <property type="match status" value="1"/>
</dbReference>
<dbReference type="SUPFAM" id="SSF54593">
    <property type="entry name" value="Glyoxalase/Bleomycin resistance protein/Dihydroxybiphenyl dioxygenase"/>
    <property type="match status" value="1"/>
</dbReference>
<evidence type="ECO:0000259" key="1">
    <source>
        <dbReference type="PROSITE" id="PS51819"/>
    </source>
</evidence>
<dbReference type="Pfam" id="PF00903">
    <property type="entry name" value="Glyoxalase"/>
    <property type="match status" value="1"/>
</dbReference>
<dbReference type="Proteomes" id="UP001232001">
    <property type="component" value="Chromosome"/>
</dbReference>
<feature type="domain" description="VOC" evidence="1">
    <location>
        <begin position="2"/>
        <end position="113"/>
    </location>
</feature>
<organism evidence="2 3">
    <name type="scientific">Tenacibaculum tangerinum</name>
    <dbReference type="NCBI Taxonomy" id="3038772"/>
    <lineage>
        <taxon>Bacteria</taxon>
        <taxon>Pseudomonadati</taxon>
        <taxon>Bacteroidota</taxon>
        <taxon>Flavobacteriia</taxon>
        <taxon>Flavobacteriales</taxon>
        <taxon>Flavobacteriaceae</taxon>
        <taxon>Tenacibaculum</taxon>
    </lineage>
</organism>
<gene>
    <name evidence="2" type="ORF">P8625_08695</name>
</gene>
<reference evidence="2 3" key="1">
    <citation type="submission" date="2023-04" db="EMBL/GenBank/DDBJ databases">
        <title>Tenacibaculum tangerinum sp. nov., isolated from sea tidal flat of South Korea.</title>
        <authorList>
            <person name="Lee S.H."/>
            <person name="Kim J.-J."/>
        </authorList>
    </citation>
    <scope>NUCLEOTIDE SEQUENCE [LARGE SCALE GENOMIC DNA]</scope>
    <source>
        <strain evidence="2 3">GRR-S3-23</strain>
    </source>
</reference>
<dbReference type="RefSeq" id="WP_279650079.1">
    <property type="nucleotide sequence ID" value="NZ_CP122539.1"/>
</dbReference>
<keyword evidence="3" id="KW-1185">Reference proteome</keyword>
<sequence length="125" mass="14297">MNLNQVTIPSLDVITSVAFYKKLGLHLIVDASPKYVRFEVPDGEATFSIHQVEKLPGGEGVVLYFEDAHLDALVARLQQKGIQFTQLPKDRTWLWREAHLLDPDGNKLIFYKAGKNRKNPPWRIN</sequence>
<dbReference type="EMBL" id="CP122539">
    <property type="protein sequence ID" value="WGH74198.1"/>
    <property type="molecule type" value="Genomic_DNA"/>
</dbReference>
<accession>A0ABY8KY84</accession>
<evidence type="ECO:0000313" key="3">
    <source>
        <dbReference type="Proteomes" id="UP001232001"/>
    </source>
</evidence>
<proteinExistence type="predicted"/>
<evidence type="ECO:0000313" key="2">
    <source>
        <dbReference type="EMBL" id="WGH74198.1"/>
    </source>
</evidence>
<dbReference type="InterPro" id="IPR037523">
    <property type="entry name" value="VOC_core"/>
</dbReference>
<name>A0ABY8KY84_9FLAO</name>
<protein>
    <submittedName>
        <fullName evidence="2">VOC family protein</fullName>
    </submittedName>
</protein>